<evidence type="ECO:0000313" key="7">
    <source>
        <dbReference type="Proteomes" id="UP000505377"/>
    </source>
</evidence>
<dbReference type="GO" id="GO:0015074">
    <property type="term" value="P:DNA integration"/>
    <property type="evidence" value="ECO:0007669"/>
    <property type="project" value="InterPro"/>
</dbReference>
<dbReference type="Gene3D" id="1.10.443.10">
    <property type="entry name" value="Intergrase catalytic core"/>
    <property type="match status" value="1"/>
</dbReference>
<keyword evidence="3" id="KW-0233">DNA recombination</keyword>
<keyword evidence="2" id="KW-0238">DNA-binding</keyword>
<evidence type="ECO:0000259" key="5">
    <source>
        <dbReference type="PROSITE" id="PS51898"/>
    </source>
</evidence>
<dbReference type="Proteomes" id="UP000505377">
    <property type="component" value="Chromosome"/>
</dbReference>
<dbReference type="GO" id="GO:0006310">
    <property type="term" value="P:DNA recombination"/>
    <property type="evidence" value="ECO:0007669"/>
    <property type="project" value="UniProtKB-KW"/>
</dbReference>
<dbReference type="InterPro" id="IPR011010">
    <property type="entry name" value="DNA_brk_join_enz"/>
</dbReference>
<dbReference type="GO" id="GO:0003677">
    <property type="term" value="F:DNA binding"/>
    <property type="evidence" value="ECO:0007669"/>
    <property type="project" value="UniProtKB-KW"/>
</dbReference>
<evidence type="ECO:0000256" key="2">
    <source>
        <dbReference type="ARBA" id="ARBA00023125"/>
    </source>
</evidence>
<comment type="similarity">
    <text evidence="1">Belongs to the 'phage' integrase family.</text>
</comment>
<evidence type="ECO:0000256" key="4">
    <source>
        <dbReference type="SAM" id="MobiDB-lite"/>
    </source>
</evidence>
<dbReference type="Pfam" id="PF00589">
    <property type="entry name" value="Phage_integrase"/>
    <property type="match status" value="1"/>
</dbReference>
<accession>A0A6M6JS85</accession>
<dbReference type="PANTHER" id="PTHR30349">
    <property type="entry name" value="PHAGE INTEGRASE-RELATED"/>
    <property type="match status" value="1"/>
</dbReference>
<organism evidence="6 7">
    <name type="scientific">Pseudonocardia broussonetiae</name>
    <dbReference type="NCBI Taxonomy" id="2736640"/>
    <lineage>
        <taxon>Bacteria</taxon>
        <taxon>Bacillati</taxon>
        <taxon>Actinomycetota</taxon>
        <taxon>Actinomycetes</taxon>
        <taxon>Pseudonocardiales</taxon>
        <taxon>Pseudonocardiaceae</taxon>
        <taxon>Pseudonocardia</taxon>
    </lineage>
</organism>
<keyword evidence="7" id="KW-1185">Reference proteome</keyword>
<dbReference type="AlphaFoldDB" id="A0A6M6JS85"/>
<dbReference type="SUPFAM" id="SSF56349">
    <property type="entry name" value="DNA breaking-rejoining enzymes"/>
    <property type="match status" value="1"/>
</dbReference>
<name>A0A6M6JS85_9PSEU</name>
<dbReference type="EMBL" id="CP053564">
    <property type="protein sequence ID" value="QJY50954.1"/>
    <property type="molecule type" value="Genomic_DNA"/>
</dbReference>
<evidence type="ECO:0000256" key="3">
    <source>
        <dbReference type="ARBA" id="ARBA00023172"/>
    </source>
</evidence>
<protein>
    <submittedName>
        <fullName evidence="6">Site-specific integrase</fullName>
    </submittedName>
</protein>
<sequence>MLHGAIEERPDRPLRYRARVRWTDPASGRRRSKSEAFAAEEPATAWIGQMQRLALGGVHPETATMTLAEYGEAVMPLALRGLEAKTLDPYLSGWRRRVVPSLGHLTPRMITNGAVDRAAGSWIADECSRSTIKNSLAVLVRVMEQAVRDGILDRNPARITGWQHQFRAAEDELDDPRSLALPDWTTLVRLADALVARSADRHRGWGDVTVFAACTAARIGEVSGCRVGDIDTRTWMWTVRRQTTPSPGGLVDKGTKGKRARVVPLIADVRELVQHRIAAAGGRPNARLFTGPRGGRITTAVLRDATHWDEVVSSLGLEHLRRHALRHTGLTWMADAGVPVHVLRVIAGHGSLTTTQRYLHPDRRSITDAGEALTAYLRTPRSPRGPQPEARQIVRVETATGRAPAPSHESAGRTTKRAAPP</sequence>
<gene>
    <name evidence="6" type="ORF">HOP40_27450</name>
</gene>
<dbReference type="CDD" id="cd00796">
    <property type="entry name" value="INT_Rci_Hp1_C"/>
    <property type="match status" value="1"/>
</dbReference>
<dbReference type="InterPro" id="IPR050090">
    <property type="entry name" value="Tyrosine_recombinase_XerCD"/>
</dbReference>
<feature type="domain" description="Tyr recombinase" evidence="5">
    <location>
        <begin position="180"/>
        <end position="371"/>
    </location>
</feature>
<dbReference type="PROSITE" id="PS51898">
    <property type="entry name" value="TYR_RECOMBINASE"/>
    <property type="match status" value="1"/>
</dbReference>
<dbReference type="InterPro" id="IPR002104">
    <property type="entry name" value="Integrase_catalytic"/>
</dbReference>
<evidence type="ECO:0000313" key="6">
    <source>
        <dbReference type="EMBL" id="QJY50954.1"/>
    </source>
</evidence>
<dbReference type="InterPro" id="IPR013762">
    <property type="entry name" value="Integrase-like_cat_sf"/>
</dbReference>
<evidence type="ECO:0000256" key="1">
    <source>
        <dbReference type="ARBA" id="ARBA00008857"/>
    </source>
</evidence>
<dbReference type="Gene3D" id="1.10.150.130">
    <property type="match status" value="1"/>
</dbReference>
<feature type="region of interest" description="Disordered" evidence="4">
    <location>
        <begin position="378"/>
        <end position="421"/>
    </location>
</feature>
<dbReference type="KEGG" id="pbro:HOP40_27450"/>
<dbReference type="PANTHER" id="PTHR30349:SF64">
    <property type="entry name" value="PROPHAGE INTEGRASE INTD-RELATED"/>
    <property type="match status" value="1"/>
</dbReference>
<reference evidence="6 7" key="1">
    <citation type="submission" date="2020-05" db="EMBL/GenBank/DDBJ databases">
        <authorList>
            <person name="Mo P."/>
        </authorList>
    </citation>
    <scope>NUCLEOTIDE SEQUENCE [LARGE SCALE GENOMIC DNA]</scope>
    <source>
        <strain evidence="6 7">Gen01</strain>
    </source>
</reference>
<dbReference type="InterPro" id="IPR010998">
    <property type="entry name" value="Integrase_recombinase_N"/>
</dbReference>
<proteinExistence type="inferred from homology"/>